<keyword evidence="2" id="KW-0732">Signal</keyword>
<feature type="region of interest" description="Disordered" evidence="1">
    <location>
        <begin position="26"/>
        <end position="116"/>
    </location>
</feature>
<comment type="caution">
    <text evidence="3">The sequence shown here is derived from an EMBL/GenBank/DDBJ whole genome shotgun (WGS) entry which is preliminary data.</text>
</comment>
<dbReference type="EMBL" id="JBHUEH010000032">
    <property type="protein sequence ID" value="MFD1888008.1"/>
    <property type="molecule type" value="Genomic_DNA"/>
</dbReference>
<evidence type="ECO:0000256" key="1">
    <source>
        <dbReference type="SAM" id="MobiDB-lite"/>
    </source>
</evidence>
<organism evidence="3 4">
    <name type="scientific">Paenibacillus wenxiniae</name>
    <dbReference type="NCBI Taxonomy" id="1636843"/>
    <lineage>
        <taxon>Bacteria</taxon>
        <taxon>Bacillati</taxon>
        <taxon>Bacillota</taxon>
        <taxon>Bacilli</taxon>
        <taxon>Bacillales</taxon>
        <taxon>Paenibacillaceae</taxon>
        <taxon>Paenibacillus</taxon>
    </lineage>
</organism>
<keyword evidence="4" id="KW-1185">Reference proteome</keyword>
<sequence>MNRLTRWVWGVSLASTIVLVTACSSGKSEAPAPSAQQPATEGSSSEATGAGGTGTTNPESSEGSMDTGSGETNQGSTDSNTGNGSHTAPAQSSDSSGSTGSNAGSETSNNADPELTPQTTELKISSVQQGPGQLFLRVDEMPKGYGVSKMEWESPGYNETATFDQAVQNGKNGKDGFFASGDQRNFGFIYSGSHSGQTGKVTLTLRNSSGDELTWYDHVTLQ</sequence>
<gene>
    <name evidence="3" type="ORF">ACFSC9_21225</name>
</gene>
<dbReference type="PROSITE" id="PS51257">
    <property type="entry name" value="PROKAR_LIPOPROTEIN"/>
    <property type="match status" value="1"/>
</dbReference>
<feature type="compositionally biased region" description="Low complexity" evidence="1">
    <location>
        <begin position="30"/>
        <end position="48"/>
    </location>
</feature>
<name>A0ABW4RQT2_9BACL</name>
<accession>A0ABW4RQT2</accession>
<feature type="chain" id="PRO_5046951747" description="DUF4352 domain-containing protein" evidence="2">
    <location>
        <begin position="23"/>
        <end position="222"/>
    </location>
</feature>
<feature type="compositionally biased region" description="Polar residues" evidence="1">
    <location>
        <begin position="57"/>
        <end position="86"/>
    </location>
</feature>
<evidence type="ECO:0008006" key="5">
    <source>
        <dbReference type="Google" id="ProtNLM"/>
    </source>
</evidence>
<feature type="signal peptide" evidence="2">
    <location>
        <begin position="1"/>
        <end position="22"/>
    </location>
</feature>
<evidence type="ECO:0000313" key="4">
    <source>
        <dbReference type="Proteomes" id="UP001597233"/>
    </source>
</evidence>
<dbReference type="Proteomes" id="UP001597233">
    <property type="component" value="Unassembled WGS sequence"/>
</dbReference>
<evidence type="ECO:0000256" key="2">
    <source>
        <dbReference type="SAM" id="SignalP"/>
    </source>
</evidence>
<proteinExistence type="predicted"/>
<dbReference type="RefSeq" id="WP_347323720.1">
    <property type="nucleotide sequence ID" value="NZ_JBCGUH010000002.1"/>
</dbReference>
<reference evidence="4" key="1">
    <citation type="journal article" date="2019" name="Int. J. Syst. Evol. Microbiol.">
        <title>The Global Catalogue of Microorganisms (GCM) 10K type strain sequencing project: providing services to taxonomists for standard genome sequencing and annotation.</title>
        <authorList>
            <consortium name="The Broad Institute Genomics Platform"/>
            <consortium name="The Broad Institute Genome Sequencing Center for Infectious Disease"/>
            <person name="Wu L."/>
            <person name="Ma J."/>
        </authorList>
    </citation>
    <scope>NUCLEOTIDE SEQUENCE [LARGE SCALE GENOMIC DNA]</scope>
    <source>
        <strain evidence="4">CCUG 54950</strain>
    </source>
</reference>
<evidence type="ECO:0000313" key="3">
    <source>
        <dbReference type="EMBL" id="MFD1888008.1"/>
    </source>
</evidence>
<feature type="compositionally biased region" description="Low complexity" evidence="1">
    <location>
        <begin position="87"/>
        <end position="110"/>
    </location>
</feature>
<protein>
    <recommendedName>
        <fullName evidence="5">DUF4352 domain-containing protein</fullName>
    </recommendedName>
</protein>